<proteinExistence type="predicted"/>
<evidence type="ECO:0000256" key="1">
    <source>
        <dbReference type="SAM" id="MobiDB-lite"/>
    </source>
</evidence>
<gene>
    <name evidence="2" type="ORF">CK203_042566</name>
</gene>
<evidence type="ECO:0000313" key="3">
    <source>
        <dbReference type="Proteomes" id="UP000288805"/>
    </source>
</evidence>
<sequence length="112" mass="12547">MWLKVAGFKELVRSWWEGYSVQGSFSTILAAKLKALKLDLKVWSKEVFGNVSTKKPTALIQLGYWDSQKREKALTEEEREVKGGGGRSEKVGSNEGNLLETKIKRTMANRGG</sequence>
<comment type="caution">
    <text evidence="2">The sequence shown here is derived from an EMBL/GenBank/DDBJ whole genome shotgun (WGS) entry which is preliminary data.</text>
</comment>
<protein>
    <submittedName>
        <fullName evidence="2">Uncharacterized protein</fullName>
    </submittedName>
</protein>
<dbReference type="EMBL" id="QGNW01000134">
    <property type="protein sequence ID" value="RVW92809.1"/>
    <property type="molecule type" value="Genomic_DNA"/>
</dbReference>
<evidence type="ECO:0000313" key="2">
    <source>
        <dbReference type="EMBL" id="RVW92809.1"/>
    </source>
</evidence>
<dbReference type="AlphaFoldDB" id="A0A438I835"/>
<feature type="compositionally biased region" description="Basic and acidic residues" evidence="1">
    <location>
        <begin position="75"/>
        <end position="92"/>
    </location>
</feature>
<organism evidence="2 3">
    <name type="scientific">Vitis vinifera</name>
    <name type="common">Grape</name>
    <dbReference type="NCBI Taxonomy" id="29760"/>
    <lineage>
        <taxon>Eukaryota</taxon>
        <taxon>Viridiplantae</taxon>
        <taxon>Streptophyta</taxon>
        <taxon>Embryophyta</taxon>
        <taxon>Tracheophyta</taxon>
        <taxon>Spermatophyta</taxon>
        <taxon>Magnoliopsida</taxon>
        <taxon>eudicotyledons</taxon>
        <taxon>Gunneridae</taxon>
        <taxon>Pentapetalae</taxon>
        <taxon>rosids</taxon>
        <taxon>Vitales</taxon>
        <taxon>Vitaceae</taxon>
        <taxon>Viteae</taxon>
        <taxon>Vitis</taxon>
    </lineage>
</organism>
<accession>A0A438I835</accession>
<reference evidence="2 3" key="1">
    <citation type="journal article" date="2018" name="PLoS Genet.">
        <title>Population sequencing reveals clonal diversity and ancestral inbreeding in the grapevine cultivar Chardonnay.</title>
        <authorList>
            <person name="Roach M.J."/>
            <person name="Johnson D.L."/>
            <person name="Bohlmann J."/>
            <person name="van Vuuren H.J."/>
            <person name="Jones S.J."/>
            <person name="Pretorius I.S."/>
            <person name="Schmidt S.A."/>
            <person name="Borneman A.R."/>
        </authorList>
    </citation>
    <scope>NUCLEOTIDE SEQUENCE [LARGE SCALE GENOMIC DNA]</scope>
    <source>
        <strain evidence="3">cv. Chardonnay</strain>
        <tissue evidence="2">Leaf</tissue>
    </source>
</reference>
<name>A0A438I835_VITVI</name>
<dbReference type="Proteomes" id="UP000288805">
    <property type="component" value="Unassembled WGS sequence"/>
</dbReference>
<feature type="region of interest" description="Disordered" evidence="1">
    <location>
        <begin position="75"/>
        <end position="95"/>
    </location>
</feature>